<dbReference type="Pfam" id="PF17482">
    <property type="entry name" value="Phage_sheath_1C"/>
    <property type="match status" value="1"/>
</dbReference>
<evidence type="ECO:0000259" key="2">
    <source>
        <dbReference type="Pfam" id="PF17482"/>
    </source>
</evidence>
<keyword evidence="4" id="KW-1185">Reference proteome</keyword>
<accession>A0A1V2H768</accession>
<organism evidence="3 4">
    <name type="scientific">Teichococcus deserti</name>
    <dbReference type="NCBI Taxonomy" id="1817963"/>
    <lineage>
        <taxon>Bacteria</taxon>
        <taxon>Pseudomonadati</taxon>
        <taxon>Pseudomonadota</taxon>
        <taxon>Alphaproteobacteria</taxon>
        <taxon>Acetobacterales</taxon>
        <taxon>Roseomonadaceae</taxon>
        <taxon>Roseomonas</taxon>
    </lineage>
</organism>
<dbReference type="EMBL" id="MLCO01000018">
    <property type="protein sequence ID" value="ONG58576.1"/>
    <property type="molecule type" value="Genomic_DNA"/>
</dbReference>
<reference evidence="3 4" key="1">
    <citation type="submission" date="2016-10" db="EMBL/GenBank/DDBJ databases">
        <title>Draft Genome sequence of Roseomonas sp. strain M3.</title>
        <authorList>
            <person name="Subhash Y."/>
            <person name="Lee S."/>
        </authorList>
    </citation>
    <scope>NUCLEOTIDE SEQUENCE [LARGE SCALE GENOMIC DNA]</scope>
    <source>
        <strain evidence="3 4">M3</strain>
    </source>
</reference>
<proteinExistence type="inferred from homology"/>
<protein>
    <submittedName>
        <fullName evidence="3">Phage tail sheath protein</fullName>
    </submittedName>
</protein>
<dbReference type="AlphaFoldDB" id="A0A1V2H768"/>
<evidence type="ECO:0000313" key="3">
    <source>
        <dbReference type="EMBL" id="ONG58576.1"/>
    </source>
</evidence>
<dbReference type="InterPro" id="IPR020287">
    <property type="entry name" value="Tail_sheath_C"/>
</dbReference>
<comment type="caution">
    <text evidence="3">The sequence shown here is derived from an EMBL/GenBank/DDBJ whole genome shotgun (WGS) entry which is preliminary data.</text>
</comment>
<evidence type="ECO:0000256" key="1">
    <source>
        <dbReference type="ARBA" id="ARBA00008005"/>
    </source>
</evidence>
<dbReference type="Proteomes" id="UP000188879">
    <property type="component" value="Unassembled WGS sequence"/>
</dbReference>
<dbReference type="OrthoDB" id="5510653at2"/>
<comment type="similarity">
    <text evidence="1">Belongs to the myoviridae tail sheath protein family.</text>
</comment>
<feature type="domain" description="Tail sheath protein C-terminal" evidence="2">
    <location>
        <begin position="258"/>
        <end position="355"/>
    </location>
</feature>
<name>A0A1V2H768_9PROT</name>
<evidence type="ECO:0000313" key="4">
    <source>
        <dbReference type="Proteomes" id="UP000188879"/>
    </source>
</evidence>
<dbReference type="RefSeq" id="WP_076955851.1">
    <property type="nucleotide sequence ID" value="NZ_MLCO01000018.1"/>
</dbReference>
<sequence length="356" mass="37103">MAETFVSANLVLPGTYIRVRSEGLIGVGGISAGNIGIVGKTGTGGGATVTLSTAAEVEAAFGTPAVASGALNLAGMLGELYRNGARTVFARGVANNADQAAYTAAFNELVKEDVQILVAPDLTTAQAIAVLPPILETAENAGHDIMAVIGGDGADAAAVEDQAPTDDRVVFTAPGYFIFNPADPDTDLALPGTYMAGPVAGLLSSLAPHVSPTNKVLPGVTRLTQRYTYAQRIGLTQNRTMALEQRGGIRVVRGLTTDNAGFTQVTTRRIVDFAKAGIRKASDPFIGNLNNERVRAALAGAIDGFLTSMRIDEQLTAYQLEVTATRRDEIEGRAVVSVLLQPTFSIDFVAVTIVLQ</sequence>
<gene>
    <name evidence="3" type="ORF">BKE38_02740</name>
</gene>